<accession>A0A7W6BWR4</accession>
<dbReference type="RefSeq" id="WP_090963431.1">
    <property type="nucleotide sequence ID" value="NZ_FOOA01000009.1"/>
</dbReference>
<sequence length="310" mass="33101">MLRRDEWVGALTAVAAAIVLLVGIGLLLPRTPLVSMIGQVLPILGLALILPALGLALLRRPWRAGGTALVALAILALVLWRFESVSADRAAEPVTGAPFTLISFNALSTNREGVSAIPFLLASGADAILISEAAQFEAELPRLQAAYPYRLGCTAPEPCDTLLLSRRPPVSARQTWLGAVPAKRYAEFAFDLDGRRVTLVGAHLTKPYFDELPAIERLVLGNRLRAMRGAVILAGDFNAVPWSPDLVDLATRAEMRFSGVYVPTWPAGAGRFGLPIDHVLTRGAVVTSLEALPSAFGSNHRGLLARLVVP</sequence>
<dbReference type="Proteomes" id="UP000531216">
    <property type="component" value="Unassembled WGS sequence"/>
</dbReference>
<name>A0A7W6BWR4_9HYPH</name>
<feature type="domain" description="Endonuclease/exonuclease/phosphatase" evidence="2">
    <location>
        <begin position="102"/>
        <end position="300"/>
    </location>
</feature>
<dbReference type="InterPro" id="IPR036691">
    <property type="entry name" value="Endo/exonu/phosph_ase_sf"/>
</dbReference>
<dbReference type="InterPro" id="IPR005135">
    <property type="entry name" value="Endo/exonuclease/phosphatase"/>
</dbReference>
<dbReference type="OrthoDB" id="3808618at2"/>
<keyword evidence="3" id="KW-0378">Hydrolase</keyword>
<keyword evidence="4" id="KW-1185">Reference proteome</keyword>
<evidence type="ECO:0000259" key="2">
    <source>
        <dbReference type="Pfam" id="PF03372"/>
    </source>
</evidence>
<feature type="transmembrane region" description="Helical" evidence="1">
    <location>
        <begin position="40"/>
        <end position="58"/>
    </location>
</feature>
<evidence type="ECO:0000313" key="3">
    <source>
        <dbReference type="EMBL" id="MBB3936070.1"/>
    </source>
</evidence>
<comment type="caution">
    <text evidence="3">The sequence shown here is derived from an EMBL/GenBank/DDBJ whole genome shotgun (WGS) entry which is preliminary data.</text>
</comment>
<feature type="transmembrane region" description="Helical" evidence="1">
    <location>
        <begin position="7"/>
        <end position="28"/>
    </location>
</feature>
<keyword evidence="3" id="KW-0269">Exonuclease</keyword>
<dbReference type="GO" id="GO:0004519">
    <property type="term" value="F:endonuclease activity"/>
    <property type="evidence" value="ECO:0007669"/>
    <property type="project" value="UniProtKB-KW"/>
</dbReference>
<dbReference type="SUPFAM" id="SSF56219">
    <property type="entry name" value="DNase I-like"/>
    <property type="match status" value="1"/>
</dbReference>
<dbReference type="EMBL" id="JACIDO010000004">
    <property type="protein sequence ID" value="MBB3936070.1"/>
    <property type="molecule type" value="Genomic_DNA"/>
</dbReference>
<dbReference type="AlphaFoldDB" id="A0A7W6BWR4"/>
<evidence type="ECO:0000256" key="1">
    <source>
        <dbReference type="SAM" id="Phobius"/>
    </source>
</evidence>
<keyword evidence="3" id="KW-0540">Nuclease</keyword>
<reference evidence="3 4" key="1">
    <citation type="submission" date="2020-08" db="EMBL/GenBank/DDBJ databases">
        <title>Genomic Encyclopedia of Type Strains, Phase IV (KMG-IV): sequencing the most valuable type-strain genomes for metagenomic binning, comparative biology and taxonomic classification.</title>
        <authorList>
            <person name="Goeker M."/>
        </authorList>
    </citation>
    <scope>NUCLEOTIDE SEQUENCE [LARGE SCALE GENOMIC DNA]</scope>
    <source>
        <strain evidence="3 4">DSM 25024</strain>
    </source>
</reference>
<evidence type="ECO:0000313" key="4">
    <source>
        <dbReference type="Proteomes" id="UP000531216"/>
    </source>
</evidence>
<keyword evidence="1" id="KW-1133">Transmembrane helix</keyword>
<proteinExistence type="predicted"/>
<dbReference type="GO" id="GO:0004527">
    <property type="term" value="F:exonuclease activity"/>
    <property type="evidence" value="ECO:0007669"/>
    <property type="project" value="UniProtKB-KW"/>
</dbReference>
<keyword evidence="1" id="KW-0472">Membrane</keyword>
<keyword evidence="1" id="KW-0812">Transmembrane</keyword>
<keyword evidence="3" id="KW-0255">Endonuclease</keyword>
<gene>
    <name evidence="3" type="ORF">GGR05_002220</name>
</gene>
<dbReference type="Gene3D" id="3.60.10.10">
    <property type="entry name" value="Endonuclease/exonuclease/phosphatase"/>
    <property type="match status" value="1"/>
</dbReference>
<organism evidence="3 4">
    <name type="scientific">Aureimonas phyllosphaerae</name>
    <dbReference type="NCBI Taxonomy" id="1166078"/>
    <lineage>
        <taxon>Bacteria</taxon>
        <taxon>Pseudomonadati</taxon>
        <taxon>Pseudomonadota</taxon>
        <taxon>Alphaproteobacteria</taxon>
        <taxon>Hyphomicrobiales</taxon>
        <taxon>Aurantimonadaceae</taxon>
        <taxon>Aureimonas</taxon>
    </lineage>
</organism>
<feature type="transmembrane region" description="Helical" evidence="1">
    <location>
        <begin position="65"/>
        <end position="82"/>
    </location>
</feature>
<protein>
    <submittedName>
        <fullName evidence="3">Endonuclease/exonuclease/phosphatase (EEP) superfamily protein YafD</fullName>
    </submittedName>
</protein>
<dbReference type="Pfam" id="PF03372">
    <property type="entry name" value="Exo_endo_phos"/>
    <property type="match status" value="1"/>
</dbReference>